<dbReference type="EMBL" id="JACVVD010000002">
    <property type="protein sequence ID" value="MBD0379420.1"/>
    <property type="molecule type" value="Genomic_DNA"/>
</dbReference>
<feature type="region of interest" description="Disordered" evidence="1">
    <location>
        <begin position="133"/>
        <end position="154"/>
    </location>
</feature>
<accession>A0A926QHE5</accession>
<sequence length="154" mass="17008">MTIGLRGHHLFCLLGYRGMGYSKEFCENMTSVYETLRSKPDTIIRIVLGPDDLCAAYPADQVSHCEGRTVYQRDAEIVEKLGLQVGMELSWADICNQVAERVAPGDIGHLCATCRWQPYGVCEEGVRIIVDGGSLPPVPSKQKDPRLNTNADPL</sequence>
<dbReference type="Proteomes" id="UP000650466">
    <property type="component" value="Unassembled WGS sequence"/>
</dbReference>
<name>A0A926QHE5_9BACL</name>
<dbReference type="AlphaFoldDB" id="A0A926QHE5"/>
<reference evidence="2" key="1">
    <citation type="submission" date="2020-09" db="EMBL/GenBank/DDBJ databases">
        <title>Draft Genome Sequence of Paenibacillus sp. WST5.</title>
        <authorList>
            <person name="Bao Z."/>
        </authorList>
    </citation>
    <scope>NUCLEOTIDE SEQUENCE</scope>
    <source>
        <strain evidence="2">WST5</strain>
    </source>
</reference>
<evidence type="ECO:0000313" key="3">
    <source>
        <dbReference type="Proteomes" id="UP000650466"/>
    </source>
</evidence>
<organism evidence="2 3">
    <name type="scientific">Paenibacillus sedimenti</name>
    <dbReference type="NCBI Taxonomy" id="2770274"/>
    <lineage>
        <taxon>Bacteria</taxon>
        <taxon>Bacillati</taxon>
        <taxon>Bacillota</taxon>
        <taxon>Bacilli</taxon>
        <taxon>Bacillales</taxon>
        <taxon>Paenibacillaceae</taxon>
        <taxon>Paenibacillus</taxon>
    </lineage>
</organism>
<dbReference type="RefSeq" id="WP_188173248.1">
    <property type="nucleotide sequence ID" value="NZ_JACVVD010000002.1"/>
</dbReference>
<dbReference type="Pfam" id="PF06935">
    <property type="entry name" value="DUF1284"/>
    <property type="match status" value="1"/>
</dbReference>
<dbReference type="InterPro" id="IPR009702">
    <property type="entry name" value="DUF1284"/>
</dbReference>
<protein>
    <submittedName>
        <fullName evidence="2">DUF1284 domain-containing protein</fullName>
    </submittedName>
</protein>
<evidence type="ECO:0000256" key="1">
    <source>
        <dbReference type="SAM" id="MobiDB-lite"/>
    </source>
</evidence>
<evidence type="ECO:0000313" key="2">
    <source>
        <dbReference type="EMBL" id="MBD0379420.1"/>
    </source>
</evidence>
<proteinExistence type="predicted"/>
<keyword evidence="3" id="KW-1185">Reference proteome</keyword>
<gene>
    <name evidence="2" type="ORF">ICC18_04780</name>
</gene>
<comment type="caution">
    <text evidence="2">The sequence shown here is derived from an EMBL/GenBank/DDBJ whole genome shotgun (WGS) entry which is preliminary data.</text>
</comment>